<dbReference type="PROSITE" id="PS51257">
    <property type="entry name" value="PROKAR_LIPOPROTEIN"/>
    <property type="match status" value="1"/>
</dbReference>
<sequence>MKYLFLTFVTVCLLLTGCQTETKSSSSVNSKKTELVISAAASLQDALKEIESAYVDDHPNVTLSNNFGSSGALKQQIAQGAKADLFFSAAEEPFDELVQSGDIDQDHIKDAIQNELVLIVPKESTSSIKTFRDIQHVKGKIALGTPESVPAGTYAKEIFTKLNIWDQVKKNTVYGKDVRQVLSYVETGNVEAGVVYKTDALVSKKVKIVDEANQDMHSPIIYPVGIVKETEHLEEAKAFFQYLQSDTAASIFKKYGFQVK</sequence>
<protein>
    <submittedName>
        <fullName evidence="6">Molybdate ABC transporter substrate-binding protein</fullName>
    </submittedName>
</protein>
<gene>
    <name evidence="7" type="primary">modA</name>
    <name evidence="6" type="ORF">BK049_12040</name>
    <name evidence="7" type="ORF">M5W27_01310</name>
</gene>
<dbReference type="RefSeq" id="WP_071168619.1">
    <property type="nucleotide sequence ID" value="NZ_CP017786.1"/>
</dbReference>
<dbReference type="InterPro" id="IPR005950">
    <property type="entry name" value="ModA"/>
</dbReference>
<dbReference type="GO" id="GO:1901359">
    <property type="term" value="F:tungstate binding"/>
    <property type="evidence" value="ECO:0007669"/>
    <property type="project" value="UniProtKB-ARBA"/>
</dbReference>
<keyword evidence="9" id="KW-1185">Reference proteome</keyword>
<dbReference type="GO" id="GO:0046872">
    <property type="term" value="F:metal ion binding"/>
    <property type="evidence" value="ECO:0007669"/>
    <property type="project" value="UniProtKB-KW"/>
</dbReference>
<feature type="binding site" evidence="5">
    <location>
        <position position="196"/>
    </location>
    <ligand>
        <name>molybdate</name>
        <dbReference type="ChEBI" id="CHEBI:36264"/>
    </ligand>
</feature>
<feature type="binding site" evidence="5">
    <location>
        <position position="178"/>
    </location>
    <ligand>
        <name>molybdate</name>
        <dbReference type="ChEBI" id="CHEBI:36264"/>
    </ligand>
</feature>
<dbReference type="NCBIfam" id="TIGR01256">
    <property type="entry name" value="modA"/>
    <property type="match status" value="1"/>
</dbReference>
<dbReference type="Proteomes" id="UP000177709">
    <property type="component" value="Chromosome"/>
</dbReference>
<dbReference type="PANTHER" id="PTHR30632:SF0">
    <property type="entry name" value="SULFATE-BINDING PROTEIN"/>
    <property type="match status" value="1"/>
</dbReference>
<dbReference type="Gene3D" id="3.40.190.10">
    <property type="entry name" value="Periplasmic binding protein-like II"/>
    <property type="match status" value="2"/>
</dbReference>
<feature type="binding site" evidence="5">
    <location>
        <position position="70"/>
    </location>
    <ligand>
        <name>molybdate</name>
        <dbReference type="ChEBI" id="CHEBI:36264"/>
    </ligand>
</feature>
<accession>A0AAC9ILD1</accession>
<dbReference type="AlphaFoldDB" id="A0AAC9ILD1"/>
<dbReference type="InterPro" id="IPR050682">
    <property type="entry name" value="ModA/WtpA"/>
</dbReference>
<evidence type="ECO:0000313" key="7">
    <source>
        <dbReference type="EMBL" id="MCY9574472.1"/>
    </source>
</evidence>
<dbReference type="EMBL" id="JAMDMH010000005">
    <property type="protein sequence ID" value="MCY9574472.1"/>
    <property type="molecule type" value="Genomic_DNA"/>
</dbReference>
<keyword evidence="4" id="KW-0732">Signal</keyword>
<dbReference type="KEGG" id="bxi:BK049_12040"/>
<dbReference type="CDD" id="cd13537">
    <property type="entry name" value="PBP2_YvgL_like"/>
    <property type="match status" value="1"/>
</dbReference>
<reference evidence="6 8" key="1">
    <citation type="submission" date="2016-10" db="EMBL/GenBank/DDBJ databases">
        <title>Whole genome sequence of hyper active fibrinolysis bacterium Bacillus pumilus strain VV3 isolated from fermented rice.</title>
        <authorList>
            <person name="Mariadas V.A."/>
            <person name="Vijayaraghavan P."/>
            <person name="Dhandapani V."/>
        </authorList>
    </citation>
    <scope>NUCLEOTIDE SEQUENCE [LARGE SCALE GENOMIC DNA]</scope>
    <source>
        <strain evidence="6 8">VV3</strain>
    </source>
</reference>
<proteinExistence type="inferred from homology"/>
<feature type="binding site" evidence="5">
    <location>
        <position position="42"/>
    </location>
    <ligand>
        <name>molybdate</name>
        <dbReference type="ChEBI" id="CHEBI:36264"/>
    </ligand>
</feature>
<comment type="similarity">
    <text evidence="1">Belongs to the bacterial solute-binding protein ModA family.</text>
</comment>
<evidence type="ECO:0000313" key="6">
    <source>
        <dbReference type="EMBL" id="AOZ89353.1"/>
    </source>
</evidence>
<evidence type="ECO:0000256" key="2">
    <source>
        <dbReference type="ARBA" id="ARBA00022505"/>
    </source>
</evidence>
<evidence type="ECO:0000313" key="8">
    <source>
        <dbReference type="Proteomes" id="UP000177709"/>
    </source>
</evidence>
<dbReference type="InterPro" id="IPR041879">
    <property type="entry name" value="YvgL-like_PBP2"/>
</dbReference>
<evidence type="ECO:0000256" key="1">
    <source>
        <dbReference type="ARBA" id="ARBA00009175"/>
    </source>
</evidence>
<name>A0AAC9ILD1_9BACI</name>
<evidence type="ECO:0000313" key="9">
    <source>
        <dbReference type="Proteomes" id="UP001527057"/>
    </source>
</evidence>
<keyword evidence="3 5" id="KW-0479">Metal-binding</keyword>
<keyword evidence="2 5" id="KW-0500">Molybdenum</keyword>
<evidence type="ECO:0000256" key="5">
    <source>
        <dbReference type="PIRSR" id="PIRSR004846-1"/>
    </source>
</evidence>
<dbReference type="EMBL" id="CP017786">
    <property type="protein sequence ID" value="AOZ89353.1"/>
    <property type="molecule type" value="Genomic_DNA"/>
</dbReference>
<dbReference type="GO" id="GO:0030973">
    <property type="term" value="F:molybdate ion binding"/>
    <property type="evidence" value="ECO:0007669"/>
    <property type="project" value="UniProtKB-ARBA"/>
</dbReference>
<reference evidence="7 9" key="2">
    <citation type="submission" date="2022-05" db="EMBL/GenBank/DDBJ databases">
        <title>Genome Sequencing of Bee-Associated Microbes.</title>
        <authorList>
            <person name="Dunlap C."/>
        </authorList>
    </citation>
    <scope>NUCLEOTIDE SEQUENCE [LARGE SCALE GENOMIC DNA]</scope>
    <source>
        <strain evidence="7 9">CBP-1093</strain>
    </source>
</reference>
<dbReference type="SUPFAM" id="SSF53850">
    <property type="entry name" value="Periplasmic binding protein-like II"/>
    <property type="match status" value="1"/>
</dbReference>
<dbReference type="PANTHER" id="PTHR30632">
    <property type="entry name" value="MOLYBDATE-BINDING PERIPLASMIC PROTEIN"/>
    <property type="match status" value="1"/>
</dbReference>
<organism evidence="6 8">
    <name type="scientific">Bacillus xiamenensis</name>
    <dbReference type="NCBI Taxonomy" id="1178537"/>
    <lineage>
        <taxon>Bacteria</taxon>
        <taxon>Bacillati</taxon>
        <taxon>Bacillota</taxon>
        <taxon>Bacilli</taxon>
        <taxon>Bacillales</taxon>
        <taxon>Bacillaceae</taxon>
        <taxon>Bacillus</taxon>
    </lineage>
</organism>
<evidence type="ECO:0000256" key="3">
    <source>
        <dbReference type="ARBA" id="ARBA00022723"/>
    </source>
</evidence>
<dbReference type="PIRSF" id="PIRSF004846">
    <property type="entry name" value="ModA"/>
    <property type="match status" value="1"/>
</dbReference>
<evidence type="ECO:0000256" key="4">
    <source>
        <dbReference type="ARBA" id="ARBA00022729"/>
    </source>
</evidence>
<dbReference type="FunFam" id="3.40.190.10:FF:000035">
    <property type="entry name" value="Molybdate ABC transporter substrate-binding protein"/>
    <property type="match status" value="1"/>
</dbReference>
<dbReference type="GO" id="GO:0015689">
    <property type="term" value="P:molybdate ion transport"/>
    <property type="evidence" value="ECO:0007669"/>
    <property type="project" value="InterPro"/>
</dbReference>
<dbReference type="Proteomes" id="UP001527057">
    <property type="component" value="Unassembled WGS sequence"/>
</dbReference>
<dbReference type="Pfam" id="PF13531">
    <property type="entry name" value="SBP_bac_11"/>
    <property type="match status" value="1"/>
</dbReference>
<feature type="binding site" evidence="5">
    <location>
        <position position="151"/>
    </location>
    <ligand>
        <name>molybdate</name>
        <dbReference type="ChEBI" id="CHEBI:36264"/>
    </ligand>
</feature>